<dbReference type="InterPro" id="IPR036412">
    <property type="entry name" value="HAD-like_sf"/>
</dbReference>
<dbReference type="GO" id="GO:0005737">
    <property type="term" value="C:cytoplasm"/>
    <property type="evidence" value="ECO:0007669"/>
    <property type="project" value="TreeGrafter"/>
</dbReference>
<dbReference type="EMBL" id="VUNS01000033">
    <property type="protein sequence ID" value="MST99278.1"/>
    <property type="molecule type" value="Genomic_DNA"/>
</dbReference>
<dbReference type="RefSeq" id="WP_154420489.1">
    <property type="nucleotide sequence ID" value="NZ_CALXOB010000059.1"/>
</dbReference>
<evidence type="ECO:0000313" key="2">
    <source>
        <dbReference type="Proteomes" id="UP000435649"/>
    </source>
</evidence>
<protein>
    <submittedName>
        <fullName evidence="1">HAD-IIA family hydrolase</fullName>
    </submittedName>
</protein>
<evidence type="ECO:0000313" key="1">
    <source>
        <dbReference type="EMBL" id="MST99278.1"/>
    </source>
</evidence>
<dbReference type="GO" id="GO:0016791">
    <property type="term" value="F:phosphatase activity"/>
    <property type="evidence" value="ECO:0007669"/>
    <property type="project" value="TreeGrafter"/>
</dbReference>
<organism evidence="1 2">
    <name type="scientific">Victivallis lenta</name>
    <dbReference type="NCBI Taxonomy" id="2606640"/>
    <lineage>
        <taxon>Bacteria</taxon>
        <taxon>Pseudomonadati</taxon>
        <taxon>Lentisphaerota</taxon>
        <taxon>Lentisphaeria</taxon>
        <taxon>Victivallales</taxon>
        <taxon>Victivallaceae</taxon>
        <taxon>Victivallis</taxon>
    </lineage>
</organism>
<gene>
    <name evidence="1" type="ORF">FYJ85_19825</name>
</gene>
<accession>A0A844GA53</accession>
<keyword evidence="1" id="KW-0378">Hydrolase</keyword>
<dbReference type="PANTHER" id="PTHR19288">
    <property type="entry name" value="4-NITROPHENYLPHOSPHATASE-RELATED"/>
    <property type="match status" value="1"/>
</dbReference>
<dbReference type="AlphaFoldDB" id="A0A844GA53"/>
<dbReference type="InterPro" id="IPR006357">
    <property type="entry name" value="HAD-SF_hydro_IIA"/>
</dbReference>
<dbReference type="Proteomes" id="UP000435649">
    <property type="component" value="Unassembled WGS sequence"/>
</dbReference>
<dbReference type="Pfam" id="PF13242">
    <property type="entry name" value="Hydrolase_like"/>
    <property type="match status" value="1"/>
</dbReference>
<reference evidence="1 2" key="1">
    <citation type="submission" date="2019-08" db="EMBL/GenBank/DDBJ databases">
        <title>In-depth cultivation of the pig gut microbiome towards novel bacterial diversity and tailored functional studies.</title>
        <authorList>
            <person name="Wylensek D."/>
            <person name="Hitch T.C.A."/>
            <person name="Clavel T."/>
        </authorList>
    </citation>
    <scope>NUCLEOTIDE SEQUENCE [LARGE SCALE GENOMIC DNA]</scope>
    <source>
        <strain evidence="1 2">BBE-744-WT-12</strain>
    </source>
</reference>
<dbReference type="Pfam" id="PF13344">
    <property type="entry name" value="Hydrolase_6"/>
    <property type="match status" value="1"/>
</dbReference>
<dbReference type="PANTHER" id="PTHR19288:SF46">
    <property type="entry name" value="HALOACID DEHALOGENASE-LIKE HYDROLASE DOMAIN-CONTAINING PROTEIN 2"/>
    <property type="match status" value="1"/>
</dbReference>
<name>A0A844GA53_9BACT</name>
<comment type="caution">
    <text evidence="1">The sequence shown here is derived from an EMBL/GenBank/DDBJ whole genome shotgun (WGS) entry which is preliminary data.</text>
</comment>
<dbReference type="SUPFAM" id="SSF56784">
    <property type="entry name" value="HAD-like"/>
    <property type="match status" value="1"/>
</dbReference>
<dbReference type="Gene3D" id="3.40.50.1000">
    <property type="entry name" value="HAD superfamily/HAD-like"/>
    <property type="match status" value="2"/>
</dbReference>
<sequence>MKLIDFWREESVRFDAILFDIDGTLVYGPQPIPGAAEFLALLRRDGTPFFFLTNDGDHTRRQKSGFLNRAGIEAAESEVISCLSVLPELARRRGWDRGTLFQVGRVGDTGGLKLERDLAGLEQCCGVLMGEGNYDWRTSWEALTGFFRRHPDRPFIVPNPDTCWPNAVTGGIGIGAGGQARCIRLLLHEMGTDIEPIYLGKPCTAIYDFAAEQLGMAERSRILCIGDSLASDIRGANNSGMYSGLVLTGITSREQAEQARGEYRPRLVFESV</sequence>
<dbReference type="NCBIfam" id="TIGR01460">
    <property type="entry name" value="HAD-SF-IIA"/>
    <property type="match status" value="1"/>
</dbReference>
<keyword evidence="2" id="KW-1185">Reference proteome</keyword>
<dbReference type="InterPro" id="IPR023214">
    <property type="entry name" value="HAD_sf"/>
</dbReference>
<proteinExistence type="predicted"/>